<protein>
    <recommendedName>
        <fullName evidence="8">3'(2'),5'-bisphosphate nucleotidase 1</fullName>
        <ecNumber evidence="15">3.1.3.57</ecNumber>
        <ecNumber evidence="3">3.1.3.7</ecNumber>
    </recommendedName>
    <alternativeName>
        <fullName evidence="16">3'-phosphoadenosine 5'-phosphate phosphatase</fullName>
    </alternativeName>
    <alternativeName>
        <fullName evidence="9">Bisphosphate 3'-nucleotidase 1</fullName>
    </alternativeName>
    <alternativeName>
        <fullName evidence="17">Inositol-polyphosphate 1-phosphatase</fullName>
    </alternativeName>
</protein>
<evidence type="ECO:0000256" key="15">
    <source>
        <dbReference type="ARBA" id="ARBA00044519"/>
    </source>
</evidence>
<comment type="similarity">
    <text evidence="2">Belongs to the inositol monophosphatase superfamily.</text>
</comment>
<feature type="compositionally biased region" description="Basic and acidic residues" evidence="19">
    <location>
        <begin position="564"/>
        <end position="579"/>
    </location>
</feature>
<evidence type="ECO:0000256" key="18">
    <source>
        <dbReference type="PIRSR" id="PIRSR600760-2"/>
    </source>
</evidence>
<evidence type="ECO:0000256" key="1">
    <source>
        <dbReference type="ARBA" id="ARBA00001946"/>
    </source>
</evidence>
<evidence type="ECO:0000256" key="6">
    <source>
        <dbReference type="ARBA" id="ARBA00022801"/>
    </source>
</evidence>
<comment type="catalytic activity">
    <reaction evidence="11">
        <text>adenosine 2',5'-bisphosphate + H2O = AMP + phosphate</text>
        <dbReference type="Rhea" id="RHEA:77643"/>
        <dbReference type="ChEBI" id="CHEBI:15377"/>
        <dbReference type="ChEBI" id="CHEBI:43474"/>
        <dbReference type="ChEBI" id="CHEBI:194156"/>
        <dbReference type="ChEBI" id="CHEBI:456215"/>
        <dbReference type="EC" id="3.1.3.7"/>
    </reaction>
    <physiologicalReaction direction="left-to-right" evidence="11">
        <dbReference type="Rhea" id="RHEA:77644"/>
    </physiologicalReaction>
</comment>
<name>A0AAF5D3S1_STRER</name>
<evidence type="ECO:0000256" key="16">
    <source>
        <dbReference type="ARBA" id="ARBA00044544"/>
    </source>
</evidence>
<dbReference type="PANTHER" id="PTHR43028:SF5">
    <property type="entry name" value="3'(2'),5'-BISPHOSPHATE NUCLEOTIDASE 1"/>
    <property type="match status" value="1"/>
</dbReference>
<feature type="binding site" evidence="18">
    <location>
        <position position="91"/>
    </location>
    <ligand>
        <name>Mg(2+)</name>
        <dbReference type="ChEBI" id="CHEBI:18420"/>
        <label>1</label>
        <note>catalytic</note>
    </ligand>
</feature>
<dbReference type="PANTHER" id="PTHR43028">
    <property type="entry name" value="3'(2'),5'-BISPHOSPHATE NUCLEOTIDASE 1"/>
    <property type="match status" value="1"/>
</dbReference>
<dbReference type="GO" id="GO:0008441">
    <property type="term" value="F:3'(2'),5'-bisphosphate nucleotidase activity"/>
    <property type="evidence" value="ECO:0007669"/>
    <property type="project" value="UniProtKB-EC"/>
</dbReference>
<evidence type="ECO:0000256" key="12">
    <source>
        <dbReference type="ARBA" id="ARBA00044478"/>
    </source>
</evidence>
<dbReference type="WBParaSite" id="TCONS_00005974.p1">
    <property type="protein sequence ID" value="TCONS_00005974.p1"/>
    <property type="gene ID" value="XLOC_004178"/>
</dbReference>
<reference evidence="21" key="1">
    <citation type="submission" date="2024-02" db="UniProtKB">
        <authorList>
            <consortium name="WormBaseParasite"/>
        </authorList>
    </citation>
    <scope>IDENTIFICATION</scope>
</reference>
<comment type="catalytic activity">
    <reaction evidence="12">
        <text>1D-myo-inositol 1,4-bisphosphate + H2O = 1D-myo-inositol 4-phosphate + phosphate</text>
        <dbReference type="Rhea" id="RHEA:15553"/>
        <dbReference type="ChEBI" id="CHEBI:15377"/>
        <dbReference type="ChEBI" id="CHEBI:43474"/>
        <dbReference type="ChEBI" id="CHEBI:58282"/>
        <dbReference type="ChEBI" id="CHEBI:58469"/>
        <dbReference type="EC" id="3.1.3.57"/>
    </reaction>
    <physiologicalReaction direction="left-to-right" evidence="12">
        <dbReference type="Rhea" id="RHEA:15554"/>
    </physiologicalReaction>
</comment>
<organism evidence="20 21">
    <name type="scientific">Strongyloides stercoralis</name>
    <name type="common">Threadworm</name>
    <dbReference type="NCBI Taxonomy" id="6248"/>
    <lineage>
        <taxon>Eukaryota</taxon>
        <taxon>Metazoa</taxon>
        <taxon>Ecdysozoa</taxon>
        <taxon>Nematoda</taxon>
        <taxon>Chromadorea</taxon>
        <taxon>Rhabditida</taxon>
        <taxon>Tylenchina</taxon>
        <taxon>Panagrolaimomorpha</taxon>
        <taxon>Strongyloidoidea</taxon>
        <taxon>Strongyloididae</taxon>
        <taxon>Strongyloides</taxon>
    </lineage>
</organism>
<evidence type="ECO:0000256" key="3">
    <source>
        <dbReference type="ARBA" id="ARBA00012633"/>
    </source>
</evidence>
<dbReference type="SUPFAM" id="SSF56655">
    <property type="entry name" value="Carbohydrate phosphatase"/>
    <property type="match status" value="1"/>
</dbReference>
<dbReference type="InterPro" id="IPR050725">
    <property type="entry name" value="CysQ/Inositol_MonoPase"/>
</dbReference>
<evidence type="ECO:0000256" key="19">
    <source>
        <dbReference type="SAM" id="MobiDB-lite"/>
    </source>
</evidence>
<dbReference type="GO" id="GO:0005737">
    <property type="term" value="C:cytoplasm"/>
    <property type="evidence" value="ECO:0007669"/>
    <property type="project" value="UniProtKB-ARBA"/>
</dbReference>
<feature type="binding site" evidence="18">
    <location>
        <position position="269"/>
    </location>
    <ligand>
        <name>Mg(2+)</name>
        <dbReference type="ChEBI" id="CHEBI:18420"/>
        <label>1</label>
        <note>catalytic</note>
    </ligand>
</feature>
<dbReference type="FunFam" id="3.30.540.10:FF:000012">
    <property type="entry name" value="Blast:Putative inositol monophosphatase 3"/>
    <property type="match status" value="1"/>
</dbReference>
<evidence type="ECO:0000256" key="5">
    <source>
        <dbReference type="ARBA" id="ARBA00022723"/>
    </source>
</evidence>
<feature type="compositionally biased region" description="Polar residues" evidence="19">
    <location>
        <begin position="591"/>
        <end position="603"/>
    </location>
</feature>
<evidence type="ECO:0000256" key="9">
    <source>
        <dbReference type="ARBA" id="ARBA00041815"/>
    </source>
</evidence>
<dbReference type="GO" id="GO:0004441">
    <property type="term" value="F:inositol-1,4-bisphosphate 1-phosphatase activity"/>
    <property type="evidence" value="ECO:0007669"/>
    <property type="project" value="UniProtKB-EC"/>
</dbReference>
<evidence type="ECO:0000313" key="21">
    <source>
        <dbReference type="WBParaSite" id="TCONS_00005974.p1"/>
    </source>
</evidence>
<dbReference type="FunFam" id="3.40.190.80:FF:000006">
    <property type="entry name" value="Bisphosphate nucleotidase 1"/>
    <property type="match status" value="1"/>
</dbReference>
<dbReference type="EC" id="3.1.3.7" evidence="3"/>
<evidence type="ECO:0000256" key="13">
    <source>
        <dbReference type="ARBA" id="ARBA00044479"/>
    </source>
</evidence>
<proteinExistence type="inferred from homology"/>
<dbReference type="InterPro" id="IPR020550">
    <property type="entry name" value="Inositol_monophosphatase_CS"/>
</dbReference>
<dbReference type="Gene3D" id="3.30.540.10">
    <property type="entry name" value="Fructose-1,6-Bisphosphatase, subunit A, domain 1"/>
    <property type="match status" value="1"/>
</dbReference>
<dbReference type="GO" id="GO:0046854">
    <property type="term" value="P:phosphatidylinositol phosphate biosynthetic process"/>
    <property type="evidence" value="ECO:0007669"/>
    <property type="project" value="InterPro"/>
</dbReference>
<feature type="compositionally biased region" description="Basic residues" evidence="19">
    <location>
        <begin position="366"/>
        <end position="375"/>
    </location>
</feature>
<dbReference type="Proteomes" id="UP000035681">
    <property type="component" value="Unplaced"/>
</dbReference>
<evidence type="ECO:0000256" key="4">
    <source>
        <dbReference type="ARBA" id="ARBA00022671"/>
    </source>
</evidence>
<evidence type="ECO:0000256" key="7">
    <source>
        <dbReference type="ARBA" id="ARBA00022842"/>
    </source>
</evidence>
<feature type="compositionally biased region" description="Basic and acidic residues" evidence="19">
    <location>
        <begin position="338"/>
        <end position="348"/>
    </location>
</feature>
<comment type="catalytic activity">
    <reaction evidence="14">
        <text>3'-phosphoadenylyl sulfate + H2O = adenosine 5'-phosphosulfate + phosphate</text>
        <dbReference type="Rhea" id="RHEA:77639"/>
        <dbReference type="ChEBI" id="CHEBI:15377"/>
        <dbReference type="ChEBI" id="CHEBI:43474"/>
        <dbReference type="ChEBI" id="CHEBI:58243"/>
        <dbReference type="ChEBI" id="CHEBI:58339"/>
        <dbReference type="EC" id="3.1.3.7"/>
    </reaction>
    <physiologicalReaction direction="left-to-right" evidence="14">
        <dbReference type="Rhea" id="RHEA:77640"/>
    </physiologicalReaction>
</comment>
<evidence type="ECO:0000256" key="2">
    <source>
        <dbReference type="ARBA" id="ARBA00009759"/>
    </source>
</evidence>
<dbReference type="PROSITE" id="PS00630">
    <property type="entry name" value="IMP_2"/>
    <property type="match status" value="1"/>
</dbReference>
<feature type="region of interest" description="Disordered" evidence="19">
    <location>
        <begin position="338"/>
        <end position="409"/>
    </location>
</feature>
<feature type="binding site" evidence="18">
    <location>
        <position position="135"/>
    </location>
    <ligand>
        <name>Mg(2+)</name>
        <dbReference type="ChEBI" id="CHEBI:18420"/>
        <label>1</label>
        <note>catalytic</note>
    </ligand>
</feature>
<sequence length="603" mass="67534">MNKIQPLYFDVSNKMWQKALLLPRLIASSVCIAQNAGNLIKSIMVAGELGVIDKSIDGSSDLQTKADRSAQYLIKKSLHHQFGGNLKVIGEEEDDAMEETNIITQYDSGVLSLVKECCPVYYKDINIDDITIWVDPLDGTAEYAAHFKDKTRSLDQVTVLIGIAHKGVAIGGIVHQPYYETENGRTIWGVVGIGSFNYTREFAKKTKNTYAVTTRSHSTKLVDVTLNALKEKKLIDNVKRYGGAGYKVIATLEGATAYVFASSGCKKWDTCAPEAVLRAAGGDLTDIMGNRYKYHPNVDFQNHGGVLATCPDCCHEEFVNAIPESFDDNKDQLQNDIEKKQNKSDTYRKGPKKGPSNESSGELKKSKNRKVKRQKSNILLSNNSKPQLKEIPKKNGTSSPKLFTTEGFEYRNLRTQQQRELMNKNEKSNYNVPSIGKLIDTMNMLNEDEQKESFAMKKQKSFPSICDVISSDGTNKSKKSNIKKMTSNKKRQKTSNKKLNKTDNKSNCIVNGNLSKSKNNKYSQYLALSKTQGLDDSLCKKESKKIINNNKNDTRAESPTQITDAEKQERKDKTKDVETLKTPVIPRTLDKTNNSTINTQEEH</sequence>
<evidence type="ECO:0000256" key="11">
    <source>
        <dbReference type="ARBA" id="ARBA00044466"/>
    </source>
</evidence>
<keyword evidence="5 18" id="KW-0479">Metal-binding</keyword>
<feature type="region of interest" description="Disordered" evidence="19">
    <location>
        <begin position="547"/>
        <end position="603"/>
    </location>
</feature>
<dbReference type="Pfam" id="PF00459">
    <property type="entry name" value="Inositol_P"/>
    <property type="match status" value="1"/>
</dbReference>
<feature type="binding site" evidence="18">
    <location>
        <position position="138"/>
    </location>
    <ligand>
        <name>Mg(2+)</name>
        <dbReference type="ChEBI" id="CHEBI:18420"/>
        <label>1</label>
        <note>catalytic</note>
    </ligand>
</feature>
<comment type="catalytic activity">
    <reaction evidence="13">
        <text>adenosine 3',5'-bisphosphate + H2O = AMP + phosphate</text>
        <dbReference type="Rhea" id="RHEA:10040"/>
        <dbReference type="ChEBI" id="CHEBI:15377"/>
        <dbReference type="ChEBI" id="CHEBI:43474"/>
        <dbReference type="ChEBI" id="CHEBI:58343"/>
        <dbReference type="ChEBI" id="CHEBI:456215"/>
        <dbReference type="EC" id="3.1.3.7"/>
    </reaction>
    <physiologicalReaction direction="left-to-right" evidence="13">
        <dbReference type="Rhea" id="RHEA:10041"/>
    </physiologicalReaction>
</comment>
<dbReference type="AlphaFoldDB" id="A0AAF5D3S1"/>
<keyword evidence="20" id="KW-1185">Reference proteome</keyword>
<evidence type="ECO:0000256" key="8">
    <source>
        <dbReference type="ARBA" id="ARBA00040342"/>
    </source>
</evidence>
<evidence type="ECO:0000256" key="14">
    <source>
        <dbReference type="ARBA" id="ARBA00044484"/>
    </source>
</evidence>
<dbReference type="GO" id="GO:0046872">
    <property type="term" value="F:metal ion binding"/>
    <property type="evidence" value="ECO:0007669"/>
    <property type="project" value="UniProtKB-KW"/>
</dbReference>
<feature type="compositionally biased region" description="Polar residues" evidence="19">
    <location>
        <begin position="505"/>
        <end position="515"/>
    </location>
</feature>
<dbReference type="EC" id="3.1.3.57" evidence="15"/>
<accession>A0AAF5D3S1</accession>
<keyword evidence="6" id="KW-0378">Hydrolase</keyword>
<feature type="region of interest" description="Disordered" evidence="19">
    <location>
        <begin position="466"/>
        <end position="515"/>
    </location>
</feature>
<evidence type="ECO:0000313" key="20">
    <source>
        <dbReference type="Proteomes" id="UP000035681"/>
    </source>
</evidence>
<feature type="binding site" evidence="18">
    <location>
        <position position="137"/>
    </location>
    <ligand>
        <name>Mg(2+)</name>
        <dbReference type="ChEBI" id="CHEBI:18420"/>
        <label>1</label>
        <note>catalytic</note>
    </ligand>
</feature>
<keyword evidence="7 18" id="KW-0460">Magnesium</keyword>
<comment type="catalytic activity">
    <reaction evidence="10">
        <text>1D-myo-inositol 1,3,4-trisphosphate + H2O = 1D-myo-inositol 3,4-bisphosphate + phosphate</text>
        <dbReference type="Rhea" id="RHEA:70319"/>
        <dbReference type="ChEBI" id="CHEBI:15377"/>
        <dbReference type="ChEBI" id="CHEBI:43474"/>
        <dbReference type="ChEBI" id="CHEBI:58414"/>
        <dbReference type="ChEBI" id="CHEBI:83241"/>
    </reaction>
    <physiologicalReaction direction="left-to-right" evidence="10">
        <dbReference type="Rhea" id="RHEA:70320"/>
    </physiologicalReaction>
</comment>
<dbReference type="InterPro" id="IPR000760">
    <property type="entry name" value="Inositol_monophosphatase-like"/>
</dbReference>
<evidence type="ECO:0000256" key="10">
    <source>
        <dbReference type="ARBA" id="ARBA00044465"/>
    </source>
</evidence>
<dbReference type="Gene3D" id="3.40.190.80">
    <property type="match status" value="1"/>
</dbReference>
<evidence type="ECO:0000256" key="17">
    <source>
        <dbReference type="ARBA" id="ARBA00044554"/>
    </source>
</evidence>
<comment type="cofactor">
    <cofactor evidence="1 18">
        <name>Mg(2+)</name>
        <dbReference type="ChEBI" id="CHEBI:18420"/>
    </cofactor>
</comment>
<feature type="compositionally biased region" description="Basic residues" evidence="19">
    <location>
        <begin position="476"/>
        <end position="499"/>
    </location>
</feature>
<keyword evidence="4" id="KW-0452">Lithium</keyword>